<dbReference type="PANTHER" id="PTHR46523:SF1">
    <property type="entry name" value="DCTP PYROPHOSPHATASE 1"/>
    <property type="match status" value="1"/>
</dbReference>
<keyword evidence="2" id="KW-1185">Reference proteome</keyword>
<dbReference type="SUPFAM" id="SSF101386">
    <property type="entry name" value="all-alpha NTP pyrophosphatases"/>
    <property type="match status" value="1"/>
</dbReference>
<dbReference type="EMBL" id="CP040946">
    <property type="protein sequence ID" value="QDC44278.1"/>
    <property type="molecule type" value="Genomic_DNA"/>
</dbReference>
<dbReference type="GO" id="GO:0005829">
    <property type="term" value="C:cytosol"/>
    <property type="evidence" value="ECO:0007669"/>
    <property type="project" value="TreeGrafter"/>
</dbReference>
<gene>
    <name evidence="1" type="ORF">FIU01_06910</name>
</gene>
<dbReference type="RefSeq" id="WP_140003610.1">
    <property type="nucleotide sequence ID" value="NZ_CP040946.1"/>
</dbReference>
<dbReference type="Pfam" id="PF12643">
    <property type="entry name" value="MazG-like"/>
    <property type="match status" value="1"/>
</dbReference>
<dbReference type="GO" id="GO:0006253">
    <property type="term" value="P:dCTP catabolic process"/>
    <property type="evidence" value="ECO:0007669"/>
    <property type="project" value="TreeGrafter"/>
</dbReference>
<dbReference type="PANTHER" id="PTHR46523">
    <property type="entry name" value="DCTP PYROPHOSPHATASE 1"/>
    <property type="match status" value="1"/>
</dbReference>
<dbReference type="PIRSF" id="PIRSF029826">
    <property type="entry name" value="UCP029826_pph"/>
    <property type="match status" value="1"/>
</dbReference>
<name>A0A5B8CSH8_9PROT</name>
<keyword evidence="1" id="KW-0378">Hydrolase</keyword>
<proteinExistence type="predicted"/>
<dbReference type="KEGG" id="mmec:FIU01_06910"/>
<dbReference type="CDD" id="cd11537">
    <property type="entry name" value="NTP-PPase_RS21-C6_like"/>
    <property type="match status" value="1"/>
</dbReference>
<evidence type="ECO:0000313" key="1">
    <source>
        <dbReference type="EMBL" id="QDC44278.1"/>
    </source>
</evidence>
<dbReference type="Proteomes" id="UP000311008">
    <property type="component" value="Chromosome"/>
</dbReference>
<sequence>MTEQQNVPTDSLLALRQRINAFVEARDWAQFHSPKNLAMAMIVEAAEVVEHFQWMTEADSRALDADTRVQVGQELADTFVYLLRIAEVCGIDLIAATHDKISLNAQKYPVEQCKGSNAKYTAYQSNASDD</sequence>
<reference evidence="2" key="1">
    <citation type="journal article" date="2019" name="ISME J.">
        <title>Evolution in action: habitat transition from sediment to the pelagial leads to genome streamlining in Methylophilaceae.</title>
        <authorList>
            <person name="Salcher M."/>
            <person name="Schaefle D."/>
            <person name="Kaspar M."/>
            <person name="Neuenschwander S.M."/>
            <person name="Ghai R."/>
        </authorList>
    </citation>
    <scope>NUCLEOTIDE SEQUENCE [LARGE SCALE GENOMIC DNA]</scope>
    <source>
        <strain evidence="2">MMS-M-51</strain>
    </source>
</reference>
<protein>
    <submittedName>
        <fullName evidence="1">Nucleotide pyrophosphohydrolase</fullName>
    </submittedName>
</protein>
<dbReference type="GO" id="GO:0047840">
    <property type="term" value="F:dCTP diphosphatase activity"/>
    <property type="evidence" value="ECO:0007669"/>
    <property type="project" value="TreeGrafter"/>
</dbReference>
<dbReference type="InterPro" id="IPR052555">
    <property type="entry name" value="dCTP_Pyrophosphatase"/>
</dbReference>
<dbReference type="GO" id="GO:0042262">
    <property type="term" value="P:DNA protection"/>
    <property type="evidence" value="ECO:0007669"/>
    <property type="project" value="TreeGrafter"/>
</dbReference>
<evidence type="ECO:0000313" key="2">
    <source>
        <dbReference type="Proteomes" id="UP000311008"/>
    </source>
</evidence>
<dbReference type="InterPro" id="IPR025984">
    <property type="entry name" value="DCTPP"/>
</dbReference>
<dbReference type="AlphaFoldDB" id="A0A5B8CSH8"/>
<accession>A0A5B8CSH8</accession>
<dbReference type="Gene3D" id="1.10.287.1080">
    <property type="entry name" value="MazG-like"/>
    <property type="match status" value="1"/>
</dbReference>
<organism evidence="1 2">
    <name type="scientific">Methylophilus medardicus</name>
    <dbReference type="NCBI Taxonomy" id="2588534"/>
    <lineage>
        <taxon>Bacteria</taxon>
        <taxon>Pseudomonadati</taxon>
        <taxon>Pseudomonadota</taxon>
        <taxon>Betaproteobacteria</taxon>
        <taxon>Nitrosomonadales</taxon>
        <taxon>Methylophilaceae</taxon>
        <taxon>Methylophilus</taxon>
    </lineage>
</organism>
<dbReference type="OrthoDB" id="9791898at2"/>